<organism evidence="2">
    <name type="scientific">Ixodes ricinus</name>
    <name type="common">Common tick</name>
    <name type="synonym">Acarus ricinus</name>
    <dbReference type="NCBI Taxonomy" id="34613"/>
    <lineage>
        <taxon>Eukaryota</taxon>
        <taxon>Metazoa</taxon>
        <taxon>Ecdysozoa</taxon>
        <taxon>Arthropoda</taxon>
        <taxon>Chelicerata</taxon>
        <taxon>Arachnida</taxon>
        <taxon>Acari</taxon>
        <taxon>Parasitiformes</taxon>
        <taxon>Ixodida</taxon>
        <taxon>Ixodoidea</taxon>
        <taxon>Ixodidae</taxon>
        <taxon>Ixodinae</taxon>
        <taxon>Ixodes</taxon>
    </lineage>
</organism>
<protein>
    <recommendedName>
        <fullName evidence="3">Regulatory protein zeste</fullName>
    </recommendedName>
</protein>
<feature type="compositionally biased region" description="Basic residues" evidence="1">
    <location>
        <begin position="188"/>
        <end position="199"/>
    </location>
</feature>
<feature type="region of interest" description="Disordered" evidence="1">
    <location>
        <begin position="181"/>
        <end position="204"/>
    </location>
</feature>
<proteinExistence type="predicted"/>
<feature type="non-terminal residue" evidence="2">
    <location>
        <position position="1"/>
    </location>
</feature>
<dbReference type="EMBL" id="GEGO01004452">
    <property type="protein sequence ID" value="JAR90952.1"/>
    <property type="molecule type" value="Transcribed_RNA"/>
</dbReference>
<feature type="region of interest" description="Disordered" evidence="1">
    <location>
        <begin position="1"/>
        <end position="32"/>
    </location>
</feature>
<dbReference type="AlphaFoldDB" id="A0A147BKI3"/>
<feature type="compositionally biased region" description="Basic and acidic residues" evidence="1">
    <location>
        <begin position="1"/>
        <end position="14"/>
    </location>
</feature>
<accession>A0A147BKI3</accession>
<name>A0A147BKI3_IXORI</name>
<evidence type="ECO:0008006" key="3">
    <source>
        <dbReference type="Google" id="ProtNLM"/>
    </source>
</evidence>
<sequence length="273" mass="29597">SSGRRSNGEVEKTKRLASPFVPNASTKRRKLKPRASSVQIDTLIALMEERLALAKPCYEFSGGSIREERILWWSQLVERLNALGPATKSRSEWKQFWSGRVRVVREKLAQGAGSAPLTQQDKRIVALLGADTAGAFGGPLLVSGAQSPAEDSSADSRGTAPAGASPWMYDVEHLESLADGQDAEAVRRRSSRGSSRRAAHSGEESGRLLVEYQAQLVAQVARLTEAVLEDTRIRRQQVEATNELIRVGTQASGLMCLIAFLAIRRMGAGSGLD</sequence>
<evidence type="ECO:0000256" key="1">
    <source>
        <dbReference type="SAM" id="MobiDB-lite"/>
    </source>
</evidence>
<reference evidence="2" key="1">
    <citation type="journal article" date="2018" name="PLoS Negl. Trop. Dis.">
        <title>Sialome diversity of ticks revealed by RNAseq of single tick salivary glands.</title>
        <authorList>
            <person name="Perner J."/>
            <person name="Kropackova S."/>
            <person name="Kopacek P."/>
            <person name="Ribeiro J.M."/>
        </authorList>
    </citation>
    <scope>NUCLEOTIDE SEQUENCE</scope>
    <source>
        <strain evidence="2">Siblings of single egg batch collected in Ceske Budejovice</strain>
        <tissue evidence="2">Salivary glands</tissue>
    </source>
</reference>
<feature type="region of interest" description="Disordered" evidence="1">
    <location>
        <begin position="144"/>
        <end position="165"/>
    </location>
</feature>
<evidence type="ECO:0000313" key="2">
    <source>
        <dbReference type="EMBL" id="JAR90952.1"/>
    </source>
</evidence>